<keyword evidence="1" id="KW-1133">Transmembrane helix</keyword>
<proteinExistence type="predicted"/>
<reference evidence="2 3" key="1">
    <citation type="journal article" date="2015" name="Nature">
        <title>rRNA introns, odd ribosomes, and small enigmatic genomes across a large radiation of phyla.</title>
        <authorList>
            <person name="Brown C.T."/>
            <person name="Hug L.A."/>
            <person name="Thomas B.C."/>
            <person name="Sharon I."/>
            <person name="Castelle C.J."/>
            <person name="Singh A."/>
            <person name="Wilkins M.J."/>
            <person name="Williams K.H."/>
            <person name="Banfield J.F."/>
        </authorList>
    </citation>
    <scope>NUCLEOTIDE SEQUENCE [LARGE SCALE GENOMIC DNA]</scope>
</reference>
<evidence type="ECO:0008006" key="4">
    <source>
        <dbReference type="Google" id="ProtNLM"/>
    </source>
</evidence>
<feature type="transmembrane region" description="Helical" evidence="1">
    <location>
        <begin position="23"/>
        <end position="45"/>
    </location>
</feature>
<comment type="caution">
    <text evidence="2">The sequence shown here is derived from an EMBL/GenBank/DDBJ whole genome shotgun (WGS) entry which is preliminary data.</text>
</comment>
<gene>
    <name evidence="2" type="ORF">UW53_C0007G0028</name>
</gene>
<evidence type="ECO:0000313" key="3">
    <source>
        <dbReference type="Proteomes" id="UP000034087"/>
    </source>
</evidence>
<keyword evidence="1" id="KW-0472">Membrane</keyword>
<evidence type="ECO:0000256" key="1">
    <source>
        <dbReference type="SAM" id="Phobius"/>
    </source>
</evidence>
<protein>
    <recommendedName>
        <fullName evidence="4">Fimbrial assembly family protein</fullName>
    </recommendedName>
</protein>
<evidence type="ECO:0000313" key="2">
    <source>
        <dbReference type="EMBL" id="KKT59810.1"/>
    </source>
</evidence>
<dbReference type="EMBL" id="LCIR01000007">
    <property type="protein sequence ID" value="KKT59810.1"/>
    <property type="molecule type" value="Genomic_DNA"/>
</dbReference>
<organism evidence="2 3">
    <name type="scientific">Candidatus Giovannonibacteria bacterium GW2011_GWA1_44_25</name>
    <dbReference type="NCBI Taxonomy" id="1618645"/>
    <lineage>
        <taxon>Bacteria</taxon>
        <taxon>Candidatus Giovannoniibacteriota</taxon>
    </lineage>
</organism>
<accession>A0A0G1IKX4</accession>
<name>A0A0G1IKX4_9BACT</name>
<dbReference type="Proteomes" id="UP000034087">
    <property type="component" value="Unassembled WGS sequence"/>
</dbReference>
<keyword evidence="1" id="KW-0812">Transmembrane</keyword>
<dbReference type="AlphaFoldDB" id="A0A0G1IKX4"/>
<sequence length="176" mass="19105">MADTSLMPKKFSVPQYAGETLGAFFRIGVIGFLVVAVFVGGLYLYRESLKISLESQKSVLEKLEVEFEPSLIAELERVSNTMATARDILRLHSQTSPVFNNVLEPNTLTSVSFNSFAYSAEKNTVTLSGEAASYSDVSSQSAVFESLPNVVSATFSNLALRESGGVSFTINIVLKK</sequence>